<dbReference type="Pfam" id="PF00106">
    <property type="entry name" value="adh_short"/>
    <property type="match status" value="1"/>
</dbReference>
<comment type="caution">
    <text evidence="2">The sequence shown here is derived from an EMBL/GenBank/DDBJ whole genome shotgun (WGS) entry which is preliminary data.</text>
</comment>
<evidence type="ECO:0008006" key="4">
    <source>
        <dbReference type="Google" id="ProtNLM"/>
    </source>
</evidence>
<dbReference type="EMBL" id="BTRK01000003">
    <property type="protein sequence ID" value="GMR40894.1"/>
    <property type="molecule type" value="Genomic_DNA"/>
</dbReference>
<protein>
    <recommendedName>
        <fullName evidence="4">Dehydrogenase</fullName>
    </recommendedName>
</protein>
<dbReference type="PRINTS" id="PR00080">
    <property type="entry name" value="SDRFAMILY"/>
</dbReference>
<feature type="non-terminal residue" evidence="2">
    <location>
        <position position="120"/>
    </location>
</feature>
<evidence type="ECO:0000313" key="2">
    <source>
        <dbReference type="EMBL" id="GMR40894.1"/>
    </source>
</evidence>
<dbReference type="InterPro" id="IPR036291">
    <property type="entry name" value="NAD(P)-bd_dom_sf"/>
</dbReference>
<dbReference type="PANTHER" id="PTHR43157:SF31">
    <property type="entry name" value="PHOSPHATIDYLINOSITOL-GLYCAN BIOSYNTHESIS CLASS F PROTEIN"/>
    <property type="match status" value="1"/>
</dbReference>
<evidence type="ECO:0000313" key="3">
    <source>
        <dbReference type="Proteomes" id="UP001328107"/>
    </source>
</evidence>
<keyword evidence="3" id="KW-1185">Reference proteome</keyword>
<dbReference type="AlphaFoldDB" id="A0AAN5CF91"/>
<feature type="non-terminal residue" evidence="2">
    <location>
        <position position="1"/>
    </location>
</feature>
<name>A0AAN5CF91_9BILA</name>
<dbReference type="Gene3D" id="3.40.50.720">
    <property type="entry name" value="NAD(P)-binding Rossmann-like Domain"/>
    <property type="match status" value="1"/>
</dbReference>
<dbReference type="SUPFAM" id="SSF51735">
    <property type="entry name" value="NAD(P)-binding Rossmann-fold domains"/>
    <property type="match status" value="1"/>
</dbReference>
<accession>A0AAN5CF91</accession>
<keyword evidence="1" id="KW-0560">Oxidoreductase</keyword>
<organism evidence="2 3">
    <name type="scientific">Pristionchus mayeri</name>
    <dbReference type="NCBI Taxonomy" id="1317129"/>
    <lineage>
        <taxon>Eukaryota</taxon>
        <taxon>Metazoa</taxon>
        <taxon>Ecdysozoa</taxon>
        <taxon>Nematoda</taxon>
        <taxon>Chromadorea</taxon>
        <taxon>Rhabditida</taxon>
        <taxon>Rhabditina</taxon>
        <taxon>Diplogasteromorpha</taxon>
        <taxon>Diplogasteroidea</taxon>
        <taxon>Neodiplogasteridae</taxon>
        <taxon>Pristionchus</taxon>
    </lineage>
</organism>
<reference evidence="3" key="1">
    <citation type="submission" date="2022-10" db="EMBL/GenBank/DDBJ databases">
        <title>Genome assembly of Pristionchus species.</title>
        <authorList>
            <person name="Yoshida K."/>
            <person name="Sommer R.J."/>
        </authorList>
    </citation>
    <scope>NUCLEOTIDE SEQUENCE [LARGE SCALE GENOMIC DNA]</scope>
    <source>
        <strain evidence="3">RS5460</strain>
    </source>
</reference>
<gene>
    <name evidence="2" type="ORF">PMAYCL1PPCAC_11089</name>
</gene>
<proteinExistence type="predicted"/>
<dbReference type="Proteomes" id="UP001328107">
    <property type="component" value="Unassembled WGS sequence"/>
</dbReference>
<dbReference type="InterPro" id="IPR002347">
    <property type="entry name" value="SDR_fam"/>
</dbReference>
<dbReference type="PRINTS" id="PR00081">
    <property type="entry name" value="GDHRDH"/>
</dbReference>
<dbReference type="PANTHER" id="PTHR43157">
    <property type="entry name" value="PHOSPHATIDYLINOSITOL-GLYCAN BIOSYNTHESIS CLASS F PROTEIN-RELATED"/>
    <property type="match status" value="1"/>
</dbReference>
<sequence length="120" mass="13482">RLIYVNCDLGSKENLRSCADKLIEREPHIDILINNAGLWMSCYQRTKDGHEITWQTNHLGPFLLTELLLPLVEKAEEGRIINVASALHNKSPVIDLSSIDSEEGFGSSYIAYNKTKLANV</sequence>
<dbReference type="GO" id="GO:0016491">
    <property type="term" value="F:oxidoreductase activity"/>
    <property type="evidence" value="ECO:0007669"/>
    <property type="project" value="UniProtKB-KW"/>
</dbReference>
<evidence type="ECO:0000256" key="1">
    <source>
        <dbReference type="ARBA" id="ARBA00023002"/>
    </source>
</evidence>